<dbReference type="Gene3D" id="6.10.260.10">
    <property type="match status" value="1"/>
</dbReference>
<evidence type="ECO:0000256" key="1">
    <source>
        <dbReference type="ARBA" id="ARBA00004964"/>
    </source>
</evidence>
<dbReference type="PANTHER" id="PTHR10176">
    <property type="entry name" value="GLYCOGEN SYNTHASE"/>
    <property type="match status" value="1"/>
</dbReference>
<evidence type="ECO:0000313" key="8">
    <source>
        <dbReference type="EMBL" id="KNC74242.1"/>
    </source>
</evidence>
<comment type="similarity">
    <text evidence="2 7">Belongs to the glycosyltransferase 3 family.</text>
</comment>
<dbReference type="GeneID" id="25913709"/>
<dbReference type="OrthoDB" id="6335297at2759"/>
<dbReference type="EMBL" id="KQ244609">
    <property type="protein sequence ID" value="KNC74242.1"/>
    <property type="molecule type" value="Genomic_DNA"/>
</dbReference>
<dbReference type="GO" id="GO:0005978">
    <property type="term" value="P:glycogen biosynthetic process"/>
    <property type="evidence" value="ECO:0007669"/>
    <property type="project" value="UniProtKB-UniPathway"/>
</dbReference>
<name>A0A0L0FBV2_9EUKA</name>
<dbReference type="UniPathway" id="UPA00164"/>
<comment type="pathway">
    <text evidence="1 7">Glycan biosynthesis; glycogen biosynthesis.</text>
</comment>
<comment type="catalytic activity">
    <reaction evidence="6">
        <text>[(1-&gt;4)-alpha-D-glucosyl](n) + UDP-alpha-D-glucose = [(1-&gt;4)-alpha-D-glucosyl](n+1) + UDP + H(+)</text>
        <dbReference type="Rhea" id="RHEA:18549"/>
        <dbReference type="Rhea" id="RHEA-COMP:9584"/>
        <dbReference type="Rhea" id="RHEA-COMP:9587"/>
        <dbReference type="ChEBI" id="CHEBI:15378"/>
        <dbReference type="ChEBI" id="CHEBI:15444"/>
        <dbReference type="ChEBI" id="CHEBI:58223"/>
        <dbReference type="ChEBI" id="CHEBI:58885"/>
        <dbReference type="EC" id="2.4.1.11"/>
    </reaction>
    <physiologicalReaction direction="left-to-right" evidence="6">
        <dbReference type="Rhea" id="RHEA:18550"/>
    </physiologicalReaction>
</comment>
<dbReference type="EC" id="2.4.1.11" evidence="7"/>
<dbReference type="Proteomes" id="UP000054560">
    <property type="component" value="Unassembled WGS sequence"/>
</dbReference>
<proteinExistence type="inferred from homology"/>
<reference evidence="8 9" key="1">
    <citation type="submission" date="2011-02" db="EMBL/GenBank/DDBJ databases">
        <title>The Genome Sequence of Sphaeroforma arctica JP610.</title>
        <authorList>
            <consortium name="The Broad Institute Genome Sequencing Platform"/>
            <person name="Russ C."/>
            <person name="Cuomo C."/>
            <person name="Young S.K."/>
            <person name="Zeng Q."/>
            <person name="Gargeya S."/>
            <person name="Alvarado L."/>
            <person name="Berlin A."/>
            <person name="Chapman S.B."/>
            <person name="Chen Z."/>
            <person name="Freedman E."/>
            <person name="Gellesch M."/>
            <person name="Goldberg J."/>
            <person name="Griggs A."/>
            <person name="Gujja S."/>
            <person name="Heilman E."/>
            <person name="Heiman D."/>
            <person name="Howarth C."/>
            <person name="Mehta T."/>
            <person name="Neiman D."/>
            <person name="Pearson M."/>
            <person name="Roberts A."/>
            <person name="Saif S."/>
            <person name="Shea T."/>
            <person name="Shenoy N."/>
            <person name="Sisk P."/>
            <person name="Stolte C."/>
            <person name="Sykes S."/>
            <person name="White J."/>
            <person name="Yandava C."/>
            <person name="Burger G."/>
            <person name="Gray M.W."/>
            <person name="Holland P.W.H."/>
            <person name="King N."/>
            <person name="Lang F.B.F."/>
            <person name="Roger A.J."/>
            <person name="Ruiz-Trillo I."/>
            <person name="Haas B."/>
            <person name="Nusbaum C."/>
            <person name="Birren B."/>
        </authorList>
    </citation>
    <scope>NUCLEOTIDE SEQUENCE [LARGE SCALE GENOMIC DNA]</scope>
    <source>
        <strain evidence="8 9">JP610</strain>
    </source>
</reference>
<dbReference type="eggNOG" id="KOG3742">
    <property type="taxonomic scope" value="Eukaryota"/>
</dbReference>
<evidence type="ECO:0000256" key="6">
    <source>
        <dbReference type="ARBA" id="ARBA00047345"/>
    </source>
</evidence>
<protein>
    <recommendedName>
        <fullName evidence="7">Glycogen [starch] synthase</fullName>
        <ecNumber evidence="7">2.4.1.11</ecNumber>
    </recommendedName>
</protein>
<dbReference type="Gene3D" id="3.40.50.2000">
    <property type="entry name" value="Glycogen Phosphorylase B"/>
    <property type="match status" value="1"/>
</dbReference>
<accession>A0A0L0FBV2</accession>
<evidence type="ECO:0000256" key="5">
    <source>
        <dbReference type="ARBA" id="ARBA00023056"/>
    </source>
</evidence>
<dbReference type="SUPFAM" id="SSF53756">
    <property type="entry name" value="UDP-Glycosyltransferase/glycogen phosphorylase"/>
    <property type="match status" value="1"/>
</dbReference>
<sequence>MVAHFHEWQAGVGLVLLRTRQLRIGTVFTTHATLLGRYLCAGAEDFYNKLEHFDCEYEAGERQIYHRYCLERSAAHSAHVFTTVSHVTALEAEHLLKRKPDVILPNGLNVVKFAALHEFQNLHQKAKEKIHKFIRGHFYGQLDFDLNKTLYFFLAGRYEFTNKGCDLYIEGLARLNHRLKASGSDKTVVAFIVMPAPTNNYGVEALKGQAVLKSLEDTIDVVEKDIRGRLFESAVR</sequence>
<keyword evidence="5 7" id="KW-0320">Glycogen biosynthesis</keyword>
<keyword evidence="4 7" id="KW-0808">Transferase</keyword>
<evidence type="ECO:0000256" key="7">
    <source>
        <dbReference type="RuleBase" id="RU363104"/>
    </source>
</evidence>
<dbReference type="AlphaFoldDB" id="A0A0L0FBV2"/>
<dbReference type="RefSeq" id="XP_014148144.1">
    <property type="nucleotide sequence ID" value="XM_014292669.1"/>
</dbReference>
<dbReference type="Pfam" id="PF05693">
    <property type="entry name" value="Glycogen_syn"/>
    <property type="match status" value="1"/>
</dbReference>
<organism evidence="8 9">
    <name type="scientific">Sphaeroforma arctica JP610</name>
    <dbReference type="NCBI Taxonomy" id="667725"/>
    <lineage>
        <taxon>Eukaryota</taxon>
        <taxon>Ichthyosporea</taxon>
        <taxon>Ichthyophonida</taxon>
        <taxon>Sphaeroforma</taxon>
    </lineage>
</organism>
<dbReference type="PANTHER" id="PTHR10176:SF3">
    <property type="entry name" value="GLYCOGEN [STARCH] SYNTHASE"/>
    <property type="match status" value="1"/>
</dbReference>
<dbReference type="GO" id="GO:0004373">
    <property type="term" value="F:alpha-1,4-glucan glucosyltransferase (UDP-glucose donor) activity"/>
    <property type="evidence" value="ECO:0007669"/>
    <property type="project" value="UniProtKB-EC"/>
</dbReference>
<dbReference type="STRING" id="667725.A0A0L0FBV2"/>
<evidence type="ECO:0000256" key="2">
    <source>
        <dbReference type="ARBA" id="ARBA00010686"/>
    </source>
</evidence>
<gene>
    <name evidence="8" type="ORF">SARC_13205</name>
</gene>
<comment type="function">
    <text evidence="7">Transfers the glycosyl residue from UDP-Glc to the non-reducing end of alpha-1,4-glucan.</text>
</comment>
<evidence type="ECO:0000256" key="3">
    <source>
        <dbReference type="ARBA" id="ARBA00022676"/>
    </source>
</evidence>
<keyword evidence="9" id="KW-1185">Reference proteome</keyword>
<dbReference type="InterPro" id="IPR008631">
    <property type="entry name" value="Glycogen_synth"/>
</dbReference>
<dbReference type="GO" id="GO:0005737">
    <property type="term" value="C:cytoplasm"/>
    <property type="evidence" value="ECO:0007669"/>
    <property type="project" value="TreeGrafter"/>
</dbReference>
<keyword evidence="3 7" id="KW-0328">Glycosyltransferase</keyword>
<evidence type="ECO:0000313" key="9">
    <source>
        <dbReference type="Proteomes" id="UP000054560"/>
    </source>
</evidence>
<evidence type="ECO:0000256" key="4">
    <source>
        <dbReference type="ARBA" id="ARBA00022679"/>
    </source>
</evidence>